<accession>A0ABX0LE11</accession>
<sequence length="73" mass="7848">MTVAMTTKKPKKLKAPKLIPDELIDQLLAQVEGKDAESILGESGLAGLLKKQLAERMLAAELTHHLASETVQG</sequence>
<comment type="caution">
    <text evidence="1">The sequence shown here is derived from an EMBL/GenBank/DDBJ whole genome shotgun (WGS) entry which is preliminary data.</text>
</comment>
<name>A0ABX0LE11_9NEIS</name>
<reference evidence="1 2" key="1">
    <citation type="submission" date="2020-03" db="EMBL/GenBank/DDBJ databases">
        <title>Draft genome sequence of environmentally isolated cultures.</title>
        <authorList>
            <person name="Wilson H.S."/>
            <person name="De Leon M.E."/>
        </authorList>
    </citation>
    <scope>NUCLEOTIDE SEQUENCE [LARGE SCALE GENOMIC DNA]</scope>
    <source>
        <strain evidence="1 2">HSC-31F16</strain>
    </source>
</reference>
<dbReference type="EMBL" id="JAAOMA010000039">
    <property type="protein sequence ID" value="NHR07661.1"/>
    <property type="molecule type" value="Genomic_DNA"/>
</dbReference>
<evidence type="ECO:0000313" key="1">
    <source>
        <dbReference type="EMBL" id="NHR07661.1"/>
    </source>
</evidence>
<organism evidence="1 2">
    <name type="scientific">Chromobacterium fluminis</name>
    <dbReference type="NCBI Taxonomy" id="3044269"/>
    <lineage>
        <taxon>Bacteria</taxon>
        <taxon>Pseudomonadati</taxon>
        <taxon>Pseudomonadota</taxon>
        <taxon>Betaproteobacteria</taxon>
        <taxon>Neisseriales</taxon>
        <taxon>Chromobacteriaceae</taxon>
        <taxon>Chromobacterium</taxon>
    </lineage>
</organism>
<proteinExistence type="predicted"/>
<keyword evidence="2" id="KW-1185">Reference proteome</keyword>
<feature type="non-terminal residue" evidence="1">
    <location>
        <position position="73"/>
    </location>
</feature>
<protein>
    <submittedName>
        <fullName evidence="1">IS256 family transposase</fullName>
    </submittedName>
</protein>
<evidence type="ECO:0000313" key="2">
    <source>
        <dbReference type="Proteomes" id="UP001515641"/>
    </source>
</evidence>
<gene>
    <name evidence="1" type="ORF">HA052_20955</name>
</gene>
<dbReference type="Proteomes" id="UP001515641">
    <property type="component" value="Unassembled WGS sequence"/>
</dbReference>